<organism evidence="10 11">
    <name type="scientific">Candidatus Yanofskybacteria bacterium GW2011_GWA2_41_22</name>
    <dbReference type="NCBI Taxonomy" id="1619023"/>
    <lineage>
        <taxon>Bacteria</taxon>
        <taxon>Candidatus Yanofskyibacteriota</taxon>
    </lineage>
</organism>
<dbReference type="InterPro" id="IPR018192">
    <property type="entry name" value="Ribosomal_uS5_N_CS"/>
</dbReference>
<feature type="domain" description="S5 DRBM" evidence="9">
    <location>
        <begin position="59"/>
        <end position="122"/>
    </location>
</feature>
<dbReference type="InterPro" id="IPR013810">
    <property type="entry name" value="Ribosomal_uS5_N"/>
</dbReference>
<dbReference type="FunFam" id="3.30.230.10:FF:000002">
    <property type="entry name" value="30S ribosomal protein S5"/>
    <property type="match status" value="1"/>
</dbReference>
<dbReference type="InterPro" id="IPR020568">
    <property type="entry name" value="Ribosomal_Su5_D2-typ_SF"/>
</dbReference>
<evidence type="ECO:0000256" key="2">
    <source>
        <dbReference type="ARBA" id="ARBA00022980"/>
    </source>
</evidence>
<protein>
    <recommendedName>
        <fullName evidence="4">Small ribosomal subunit protein uS5</fullName>
    </recommendedName>
    <alternativeName>
        <fullName evidence="5">30S ribosomal protein S5</fullName>
    </alternativeName>
</protein>
<evidence type="ECO:0000256" key="3">
    <source>
        <dbReference type="ARBA" id="ARBA00023274"/>
    </source>
</evidence>
<evidence type="ECO:0000256" key="8">
    <source>
        <dbReference type="SAM" id="MobiDB-lite"/>
    </source>
</evidence>
<evidence type="ECO:0000256" key="7">
    <source>
        <dbReference type="RuleBase" id="RU003823"/>
    </source>
</evidence>
<evidence type="ECO:0000256" key="4">
    <source>
        <dbReference type="ARBA" id="ARBA00035255"/>
    </source>
</evidence>
<dbReference type="Pfam" id="PF03719">
    <property type="entry name" value="Ribosomal_S5_C"/>
    <property type="match status" value="1"/>
</dbReference>
<dbReference type="GO" id="GO:0005737">
    <property type="term" value="C:cytoplasm"/>
    <property type="evidence" value="ECO:0007669"/>
    <property type="project" value="UniProtKB-ARBA"/>
</dbReference>
<name>A0A0G0VL05_9BACT</name>
<dbReference type="GO" id="GO:0006412">
    <property type="term" value="P:translation"/>
    <property type="evidence" value="ECO:0007669"/>
    <property type="project" value="InterPro"/>
</dbReference>
<dbReference type="GO" id="GO:0003735">
    <property type="term" value="F:structural constituent of ribosome"/>
    <property type="evidence" value="ECO:0007669"/>
    <property type="project" value="UniProtKB-UniRule"/>
</dbReference>
<evidence type="ECO:0000256" key="6">
    <source>
        <dbReference type="PROSITE-ProRule" id="PRU00268"/>
    </source>
</evidence>
<dbReference type="Proteomes" id="UP000033903">
    <property type="component" value="Unassembled WGS sequence"/>
</dbReference>
<dbReference type="InterPro" id="IPR005324">
    <property type="entry name" value="Ribosomal_uS5_C"/>
</dbReference>
<proteinExistence type="inferred from homology"/>
<dbReference type="PROSITE" id="PS50881">
    <property type="entry name" value="S5_DSRBD"/>
    <property type="match status" value="1"/>
</dbReference>
<dbReference type="PROSITE" id="PS00585">
    <property type="entry name" value="RIBOSOMAL_S5"/>
    <property type="match status" value="1"/>
</dbReference>
<sequence length="203" mass="21660">MEENQNTQPNTATALPEQPVLPTAPQSNRGSAGFRDRRGGGGRGGRGRKFGDADRKSEYEQTVLDIARVARVTKGGKRFSFRATIVIGDTKGKVGVGIAKGKDVAQSIQKAFNRAKKTLITIPLTKEGTIAYQVEAKYSSAKVILKPARGGVKAGGPVRVVAKLLGITSLTGKLLKRTNNKLNIAMATIEALKKIKPKKPLAK</sequence>
<keyword evidence="3 6" id="KW-0687">Ribonucleoprotein</keyword>
<dbReference type="GO" id="GO:0003723">
    <property type="term" value="F:RNA binding"/>
    <property type="evidence" value="ECO:0007669"/>
    <property type="project" value="InterPro"/>
</dbReference>
<keyword evidence="2 6" id="KW-0689">Ribosomal protein</keyword>
<feature type="compositionally biased region" description="Polar residues" evidence="8">
    <location>
        <begin position="1"/>
        <end position="13"/>
    </location>
</feature>
<evidence type="ECO:0000313" key="10">
    <source>
        <dbReference type="EMBL" id="KKS01534.1"/>
    </source>
</evidence>
<dbReference type="Pfam" id="PF00333">
    <property type="entry name" value="Ribosomal_S5"/>
    <property type="match status" value="1"/>
</dbReference>
<evidence type="ECO:0000259" key="9">
    <source>
        <dbReference type="PROSITE" id="PS50881"/>
    </source>
</evidence>
<dbReference type="PANTHER" id="PTHR48277">
    <property type="entry name" value="MITOCHONDRIAL RIBOSOMAL PROTEIN S5"/>
    <property type="match status" value="1"/>
</dbReference>
<evidence type="ECO:0000256" key="1">
    <source>
        <dbReference type="ARBA" id="ARBA00008945"/>
    </source>
</evidence>
<dbReference type="SUPFAM" id="SSF54768">
    <property type="entry name" value="dsRNA-binding domain-like"/>
    <property type="match status" value="1"/>
</dbReference>
<dbReference type="InterPro" id="IPR014721">
    <property type="entry name" value="Ribsml_uS5_D2-typ_fold_subgr"/>
</dbReference>
<dbReference type="GO" id="GO:0005840">
    <property type="term" value="C:ribosome"/>
    <property type="evidence" value="ECO:0007669"/>
    <property type="project" value="UniProtKB-KW"/>
</dbReference>
<feature type="region of interest" description="Disordered" evidence="8">
    <location>
        <begin position="1"/>
        <end position="54"/>
    </location>
</feature>
<reference evidence="10 11" key="1">
    <citation type="journal article" date="2015" name="Nature">
        <title>rRNA introns, odd ribosomes, and small enigmatic genomes across a large radiation of phyla.</title>
        <authorList>
            <person name="Brown C.T."/>
            <person name="Hug L.A."/>
            <person name="Thomas B.C."/>
            <person name="Sharon I."/>
            <person name="Castelle C.J."/>
            <person name="Singh A."/>
            <person name="Wilkins M.J."/>
            <person name="Williams K.H."/>
            <person name="Banfield J.F."/>
        </authorList>
    </citation>
    <scope>NUCLEOTIDE SEQUENCE [LARGE SCALE GENOMIC DNA]</scope>
</reference>
<comment type="similarity">
    <text evidence="1 7">Belongs to the universal ribosomal protein uS5 family.</text>
</comment>
<evidence type="ECO:0000256" key="5">
    <source>
        <dbReference type="ARBA" id="ARBA00035519"/>
    </source>
</evidence>
<dbReference type="SUPFAM" id="SSF54211">
    <property type="entry name" value="Ribosomal protein S5 domain 2-like"/>
    <property type="match status" value="1"/>
</dbReference>
<dbReference type="Gene3D" id="3.30.160.20">
    <property type="match status" value="1"/>
</dbReference>
<gene>
    <name evidence="10" type="ORF">UU54_C0003G0008</name>
</gene>
<dbReference type="InterPro" id="IPR000851">
    <property type="entry name" value="Ribosomal_uS5"/>
</dbReference>
<dbReference type="Gene3D" id="3.30.230.10">
    <property type="match status" value="1"/>
</dbReference>
<dbReference type="PANTHER" id="PTHR48277:SF1">
    <property type="entry name" value="MITOCHONDRIAL RIBOSOMAL PROTEIN S5"/>
    <property type="match status" value="1"/>
</dbReference>
<accession>A0A0G0VL05</accession>
<dbReference type="EMBL" id="LCBA01000003">
    <property type="protein sequence ID" value="KKS01534.1"/>
    <property type="molecule type" value="Genomic_DNA"/>
</dbReference>
<comment type="caution">
    <text evidence="10">The sequence shown here is derived from an EMBL/GenBank/DDBJ whole genome shotgun (WGS) entry which is preliminary data.</text>
</comment>
<evidence type="ECO:0000313" key="11">
    <source>
        <dbReference type="Proteomes" id="UP000033903"/>
    </source>
</evidence>
<dbReference type="AlphaFoldDB" id="A0A0G0VL05"/>
<dbReference type="GO" id="GO:1990904">
    <property type="term" value="C:ribonucleoprotein complex"/>
    <property type="evidence" value="ECO:0007669"/>
    <property type="project" value="UniProtKB-UniRule"/>
</dbReference>